<evidence type="ECO:0000256" key="2">
    <source>
        <dbReference type="ARBA" id="ARBA00012438"/>
    </source>
</evidence>
<feature type="domain" description="Histidine kinase" evidence="8">
    <location>
        <begin position="227"/>
        <end position="445"/>
    </location>
</feature>
<dbReference type="GO" id="GO:0000155">
    <property type="term" value="F:phosphorelay sensor kinase activity"/>
    <property type="evidence" value="ECO:0007669"/>
    <property type="project" value="InterPro"/>
</dbReference>
<dbReference type="PROSITE" id="PS50109">
    <property type="entry name" value="HIS_KIN"/>
    <property type="match status" value="1"/>
</dbReference>
<feature type="transmembrane region" description="Helical" evidence="7">
    <location>
        <begin position="163"/>
        <end position="182"/>
    </location>
</feature>
<feature type="transmembrane region" description="Helical" evidence="7">
    <location>
        <begin position="54"/>
        <end position="73"/>
    </location>
</feature>
<evidence type="ECO:0000256" key="6">
    <source>
        <dbReference type="ARBA" id="ARBA00023012"/>
    </source>
</evidence>
<proteinExistence type="predicted"/>
<evidence type="ECO:0000313" key="10">
    <source>
        <dbReference type="Proteomes" id="UP001209229"/>
    </source>
</evidence>
<dbReference type="SMART" id="SM00387">
    <property type="entry name" value="HATPase_c"/>
    <property type="match status" value="1"/>
</dbReference>
<dbReference type="AlphaFoldDB" id="A0AAE3M6Y8"/>
<dbReference type="InterPro" id="IPR004358">
    <property type="entry name" value="Sig_transdc_His_kin-like_C"/>
</dbReference>
<keyword evidence="5 9" id="KW-0418">Kinase</keyword>
<keyword evidence="7" id="KW-0472">Membrane</keyword>
<evidence type="ECO:0000256" key="7">
    <source>
        <dbReference type="SAM" id="Phobius"/>
    </source>
</evidence>
<keyword evidence="7" id="KW-0812">Transmembrane</keyword>
<dbReference type="Proteomes" id="UP001209229">
    <property type="component" value="Unassembled WGS sequence"/>
</dbReference>
<dbReference type="Pfam" id="PF02518">
    <property type="entry name" value="HATPase_c"/>
    <property type="match status" value="1"/>
</dbReference>
<name>A0AAE3M6Y8_9BACT</name>
<organism evidence="9 10">
    <name type="scientific">Plebeiibacterium sediminum</name>
    <dbReference type="NCBI Taxonomy" id="2992112"/>
    <lineage>
        <taxon>Bacteria</taxon>
        <taxon>Pseudomonadati</taxon>
        <taxon>Bacteroidota</taxon>
        <taxon>Bacteroidia</taxon>
        <taxon>Marinilabiliales</taxon>
        <taxon>Marinilabiliaceae</taxon>
        <taxon>Plebeiibacterium</taxon>
    </lineage>
</organism>
<keyword evidence="6" id="KW-0902">Two-component regulatory system</keyword>
<dbReference type="InterPro" id="IPR050736">
    <property type="entry name" value="Sensor_HK_Regulatory"/>
</dbReference>
<dbReference type="InterPro" id="IPR005467">
    <property type="entry name" value="His_kinase_dom"/>
</dbReference>
<feature type="transmembrane region" description="Helical" evidence="7">
    <location>
        <begin position="29"/>
        <end position="48"/>
    </location>
</feature>
<dbReference type="InterPro" id="IPR003661">
    <property type="entry name" value="HisK_dim/P_dom"/>
</dbReference>
<dbReference type="RefSeq" id="WP_301191944.1">
    <property type="nucleotide sequence ID" value="NZ_JAPDPJ010000052.1"/>
</dbReference>
<feature type="transmembrane region" description="Helical" evidence="7">
    <location>
        <begin position="138"/>
        <end position="157"/>
    </location>
</feature>
<dbReference type="PRINTS" id="PR00344">
    <property type="entry name" value="BCTRLSENSOR"/>
</dbReference>
<dbReference type="SUPFAM" id="SSF47384">
    <property type="entry name" value="Homodimeric domain of signal transducing histidine kinase"/>
    <property type="match status" value="1"/>
</dbReference>
<dbReference type="InterPro" id="IPR036097">
    <property type="entry name" value="HisK_dim/P_sf"/>
</dbReference>
<dbReference type="CDD" id="cd00082">
    <property type="entry name" value="HisKA"/>
    <property type="match status" value="1"/>
</dbReference>
<dbReference type="Pfam" id="PF00512">
    <property type="entry name" value="HisKA"/>
    <property type="match status" value="1"/>
</dbReference>
<comment type="catalytic activity">
    <reaction evidence="1">
        <text>ATP + protein L-histidine = ADP + protein N-phospho-L-histidine.</text>
        <dbReference type="EC" id="2.7.13.3"/>
    </reaction>
</comment>
<keyword evidence="10" id="KW-1185">Reference proteome</keyword>
<reference evidence="9" key="1">
    <citation type="submission" date="2022-10" db="EMBL/GenBank/DDBJ databases">
        <authorList>
            <person name="Yu W.X."/>
        </authorList>
    </citation>
    <scope>NUCLEOTIDE SEQUENCE</scope>
    <source>
        <strain evidence="9">AAT</strain>
    </source>
</reference>
<dbReference type="SMART" id="SM00388">
    <property type="entry name" value="HisKA"/>
    <property type="match status" value="1"/>
</dbReference>
<dbReference type="Gene3D" id="1.10.287.130">
    <property type="match status" value="1"/>
</dbReference>
<gene>
    <name evidence="9" type="ORF">OM075_18090</name>
</gene>
<evidence type="ECO:0000256" key="3">
    <source>
        <dbReference type="ARBA" id="ARBA00022553"/>
    </source>
</evidence>
<keyword evidence="7" id="KW-1133">Transmembrane helix</keyword>
<dbReference type="Gene3D" id="3.30.565.10">
    <property type="entry name" value="Histidine kinase-like ATPase, C-terminal domain"/>
    <property type="match status" value="1"/>
</dbReference>
<protein>
    <recommendedName>
        <fullName evidence="2">histidine kinase</fullName>
        <ecNumber evidence="2">2.7.13.3</ecNumber>
    </recommendedName>
</protein>
<comment type="caution">
    <text evidence="9">The sequence shown here is derived from an EMBL/GenBank/DDBJ whole genome shotgun (WGS) entry which is preliminary data.</text>
</comment>
<dbReference type="EC" id="2.7.13.3" evidence="2"/>
<dbReference type="InterPro" id="IPR036890">
    <property type="entry name" value="HATPase_C_sf"/>
</dbReference>
<evidence type="ECO:0000256" key="5">
    <source>
        <dbReference type="ARBA" id="ARBA00022777"/>
    </source>
</evidence>
<evidence type="ECO:0000256" key="4">
    <source>
        <dbReference type="ARBA" id="ARBA00022679"/>
    </source>
</evidence>
<evidence type="ECO:0000259" key="8">
    <source>
        <dbReference type="PROSITE" id="PS50109"/>
    </source>
</evidence>
<dbReference type="PANTHER" id="PTHR43711">
    <property type="entry name" value="TWO-COMPONENT HISTIDINE KINASE"/>
    <property type="match status" value="1"/>
</dbReference>
<dbReference type="EMBL" id="JAPDPJ010000052">
    <property type="protein sequence ID" value="MCW3788384.1"/>
    <property type="molecule type" value="Genomic_DNA"/>
</dbReference>
<sequence length="452" mass="52298">MNPAGEIKKGNEDFVLWLFYSNRQYIRSLIIIVLIFYPAFAILDFYATSTSFNTLLYIRLFIGLPVLGTALALSFVEKLQVYLRTINASALFIVNLSISLMYYHLTPAEKAFDSYYSGLIISTASLSLSMSNIKLSNIYIIISTLLFISISLFKHHLLSFNKLLFIQSSTFLITSAGFWIFANTIIDRFSKKLFQTQKKISLERDQISTQKEKYEKLNTTKNQFFSIISHDLRSPFNTLIGYFSLLLQNEEKDFKVKRDEILRIYFHIRRTYNLLNNILIWGRSQLRNNYFQPQTYVIKDIIFENKDLFKEIASSKNIKITYIIDDYAFVYCDKEMIGTIVRNLVLNALKFTKSGGDVTIIARKHTQKEIEIAVIDTGIGISSKTKRKILKADEQYTTPGTDNEEGSGIGLMICQEFLNLHQKQLNIDSKVNHGSKFYFFLPQNATQIKRNK</sequence>
<evidence type="ECO:0000256" key="1">
    <source>
        <dbReference type="ARBA" id="ARBA00000085"/>
    </source>
</evidence>
<dbReference type="SUPFAM" id="SSF55874">
    <property type="entry name" value="ATPase domain of HSP90 chaperone/DNA topoisomerase II/histidine kinase"/>
    <property type="match status" value="1"/>
</dbReference>
<keyword evidence="3" id="KW-0597">Phosphoprotein</keyword>
<feature type="transmembrane region" description="Helical" evidence="7">
    <location>
        <begin position="85"/>
        <end position="103"/>
    </location>
</feature>
<dbReference type="InterPro" id="IPR003594">
    <property type="entry name" value="HATPase_dom"/>
</dbReference>
<keyword evidence="4" id="KW-0808">Transferase</keyword>
<evidence type="ECO:0000313" key="9">
    <source>
        <dbReference type="EMBL" id="MCW3788384.1"/>
    </source>
</evidence>
<dbReference type="PANTHER" id="PTHR43711:SF1">
    <property type="entry name" value="HISTIDINE KINASE 1"/>
    <property type="match status" value="1"/>
</dbReference>
<accession>A0AAE3M6Y8</accession>